<name>A0A934MS83_9HYPH</name>
<sequence>MKACICASCAKAGIASNGKIAANLEYRFTLFLPQNYMMATDYRNNLAVNTSL</sequence>
<comment type="caution">
    <text evidence="1">The sequence shown here is derived from an EMBL/GenBank/DDBJ whole genome shotgun (WGS) entry which is preliminary data.</text>
</comment>
<reference evidence="1" key="1">
    <citation type="submission" date="2020-12" db="EMBL/GenBank/DDBJ databases">
        <title>Devosia sp. MSA67 isolated from Mo River.</title>
        <authorList>
            <person name="Ma F."/>
            <person name="Zi Z."/>
        </authorList>
    </citation>
    <scope>NUCLEOTIDE SEQUENCE</scope>
    <source>
        <strain evidence="1">MSA67</strain>
    </source>
</reference>
<dbReference type="Proteomes" id="UP000602124">
    <property type="component" value="Unassembled WGS sequence"/>
</dbReference>
<dbReference type="AlphaFoldDB" id="A0A934MS83"/>
<dbReference type="RefSeq" id="WP_198877393.1">
    <property type="nucleotide sequence ID" value="NZ_JAEKMH010000004.1"/>
</dbReference>
<gene>
    <name evidence="1" type="ORF">JEQ47_15780</name>
</gene>
<organism evidence="1 2">
    <name type="scientific">Devosia sediminis</name>
    <dbReference type="NCBI Taxonomy" id="2798801"/>
    <lineage>
        <taxon>Bacteria</taxon>
        <taxon>Pseudomonadati</taxon>
        <taxon>Pseudomonadota</taxon>
        <taxon>Alphaproteobacteria</taxon>
        <taxon>Hyphomicrobiales</taxon>
        <taxon>Devosiaceae</taxon>
        <taxon>Devosia</taxon>
    </lineage>
</organism>
<evidence type="ECO:0000313" key="1">
    <source>
        <dbReference type="EMBL" id="MBJ3786184.1"/>
    </source>
</evidence>
<evidence type="ECO:0000313" key="2">
    <source>
        <dbReference type="Proteomes" id="UP000602124"/>
    </source>
</evidence>
<dbReference type="EMBL" id="JAEKMH010000004">
    <property type="protein sequence ID" value="MBJ3786184.1"/>
    <property type="molecule type" value="Genomic_DNA"/>
</dbReference>
<keyword evidence="2" id="KW-1185">Reference proteome</keyword>
<protein>
    <submittedName>
        <fullName evidence="1">Uncharacterized protein</fullName>
    </submittedName>
</protein>
<accession>A0A934MS83</accession>
<proteinExistence type="predicted"/>